<evidence type="ECO:0000313" key="2">
    <source>
        <dbReference type="EMBL" id="QCB27850.1"/>
    </source>
</evidence>
<keyword evidence="1" id="KW-1133">Transmembrane helix</keyword>
<dbReference type="KEGG" id="cee:CENDO_02760"/>
<feature type="transmembrane region" description="Helical" evidence="1">
    <location>
        <begin position="53"/>
        <end position="72"/>
    </location>
</feature>
<dbReference type="EMBL" id="CP039247">
    <property type="protein sequence ID" value="QCB27850.1"/>
    <property type="molecule type" value="Genomic_DNA"/>
</dbReference>
<keyword evidence="1" id="KW-0812">Transmembrane</keyword>
<dbReference type="Proteomes" id="UP000296352">
    <property type="component" value="Chromosome"/>
</dbReference>
<keyword evidence="1" id="KW-0472">Membrane</keyword>
<keyword evidence="3" id="KW-1185">Reference proteome</keyword>
<feature type="transmembrane region" description="Helical" evidence="1">
    <location>
        <begin position="187"/>
        <end position="207"/>
    </location>
</feature>
<evidence type="ECO:0000313" key="3">
    <source>
        <dbReference type="Proteomes" id="UP000296352"/>
    </source>
</evidence>
<feature type="transmembrane region" description="Helical" evidence="1">
    <location>
        <begin position="12"/>
        <end position="33"/>
    </location>
</feature>
<feature type="transmembrane region" description="Helical" evidence="1">
    <location>
        <begin position="160"/>
        <end position="181"/>
    </location>
</feature>
<dbReference type="PANTHER" id="PTHR40078:SF1">
    <property type="entry name" value="INTEGRAL MEMBRANE PROTEIN"/>
    <property type="match status" value="1"/>
</dbReference>
<reference evidence="2 3" key="1">
    <citation type="submission" date="2019-04" db="EMBL/GenBank/DDBJ databases">
        <title>Corynebacterium endometrii sp. nov., isolated from the uterus of a cow with endometritis.</title>
        <authorList>
            <person name="Ballas P."/>
            <person name="Ruckert C."/>
            <person name="Wagener K."/>
            <person name="Drillich M."/>
            <person name="Kaempfer P."/>
            <person name="Busse H.-J."/>
            <person name="Ehling-Schulz M."/>
        </authorList>
    </citation>
    <scope>NUCLEOTIDE SEQUENCE [LARGE SCALE GENOMIC DNA]</scope>
    <source>
        <strain evidence="2 3">LMM-1653</strain>
    </source>
</reference>
<sequence>MAPYATVTRRYTASFIGICIGMAGTAIISLSALGTSPISSTMFALSLATPLSFGGWTFVLNALFIVAQLAILRKKFPKSGWLQIPALLVASVVLDFWMWLFSWIETDSYLLSLLTVIAGIVVAGGGLSLLVASKAIYMPGEGLVAAISETLNKPFPRIKVVFDLCNVVVALILCIALVGNFEAVREATIISAFGIGFVIGRFIPLAAKIVGPLPVVLQETK</sequence>
<name>A0A4P7QEQ7_9CORY</name>
<evidence type="ECO:0000256" key="1">
    <source>
        <dbReference type="SAM" id="Phobius"/>
    </source>
</evidence>
<proteinExistence type="predicted"/>
<accession>A0A4P7QEQ7</accession>
<dbReference type="PANTHER" id="PTHR40078">
    <property type="entry name" value="INTEGRAL MEMBRANE PROTEIN-RELATED"/>
    <property type="match status" value="1"/>
</dbReference>
<dbReference type="Pfam" id="PF19700">
    <property type="entry name" value="DUF6198"/>
    <property type="match status" value="1"/>
</dbReference>
<dbReference type="OrthoDB" id="87655at2"/>
<dbReference type="AlphaFoldDB" id="A0A4P7QEQ7"/>
<gene>
    <name evidence="2" type="ORF">CENDO_02760</name>
</gene>
<feature type="transmembrane region" description="Helical" evidence="1">
    <location>
        <begin position="84"/>
        <end position="104"/>
    </location>
</feature>
<dbReference type="RefSeq" id="WP_136140665.1">
    <property type="nucleotide sequence ID" value="NZ_CP039247.1"/>
</dbReference>
<organism evidence="2 3">
    <name type="scientific">Corynebacterium endometrii</name>
    <dbReference type="NCBI Taxonomy" id="2488819"/>
    <lineage>
        <taxon>Bacteria</taxon>
        <taxon>Bacillati</taxon>
        <taxon>Actinomycetota</taxon>
        <taxon>Actinomycetes</taxon>
        <taxon>Mycobacteriales</taxon>
        <taxon>Corynebacteriaceae</taxon>
        <taxon>Corynebacterium</taxon>
    </lineage>
</organism>
<dbReference type="InterPro" id="IPR038750">
    <property type="entry name" value="YczE/YyaS-like"/>
</dbReference>
<protein>
    <recommendedName>
        <fullName evidence="4">YitT family protein</fullName>
    </recommendedName>
</protein>
<feature type="transmembrane region" description="Helical" evidence="1">
    <location>
        <begin position="110"/>
        <end position="132"/>
    </location>
</feature>
<evidence type="ECO:0008006" key="4">
    <source>
        <dbReference type="Google" id="ProtNLM"/>
    </source>
</evidence>